<evidence type="ECO:0008006" key="3">
    <source>
        <dbReference type="Google" id="ProtNLM"/>
    </source>
</evidence>
<accession>A0ABW1ASA7</accession>
<evidence type="ECO:0000313" key="2">
    <source>
        <dbReference type="Proteomes" id="UP001595974"/>
    </source>
</evidence>
<organism evidence="1 2">
    <name type="scientific">Thauera sinica</name>
    <dbReference type="NCBI Taxonomy" id="2665146"/>
    <lineage>
        <taxon>Bacteria</taxon>
        <taxon>Pseudomonadati</taxon>
        <taxon>Pseudomonadota</taxon>
        <taxon>Betaproteobacteria</taxon>
        <taxon>Rhodocyclales</taxon>
        <taxon>Zoogloeaceae</taxon>
        <taxon>Thauera</taxon>
    </lineage>
</organism>
<keyword evidence="2" id="KW-1185">Reference proteome</keyword>
<name>A0ABW1ASA7_9RHOO</name>
<dbReference type="Proteomes" id="UP001595974">
    <property type="component" value="Unassembled WGS sequence"/>
</dbReference>
<dbReference type="RefSeq" id="WP_096445216.1">
    <property type="nucleotide sequence ID" value="NZ_JBHSOG010000047.1"/>
</dbReference>
<gene>
    <name evidence="1" type="ORF">ACFPTN_11830</name>
</gene>
<comment type="caution">
    <text evidence="1">The sequence shown here is derived from an EMBL/GenBank/DDBJ whole genome shotgun (WGS) entry which is preliminary data.</text>
</comment>
<sequence>MDIIKMALAREKAESEVGLGTDAFAANNHVKGQSVRKRYCQTGSYFGVRPVKLANRRLLWPAVIVTRDIAKVGNDESIAGESGVAG</sequence>
<reference evidence="2" key="1">
    <citation type="journal article" date="2019" name="Int. J. Syst. Evol. Microbiol.">
        <title>The Global Catalogue of Microorganisms (GCM) 10K type strain sequencing project: providing services to taxonomists for standard genome sequencing and annotation.</title>
        <authorList>
            <consortium name="The Broad Institute Genomics Platform"/>
            <consortium name="The Broad Institute Genome Sequencing Center for Infectious Disease"/>
            <person name="Wu L."/>
            <person name="Ma J."/>
        </authorList>
    </citation>
    <scope>NUCLEOTIDE SEQUENCE [LARGE SCALE GENOMIC DNA]</scope>
    <source>
        <strain evidence="2">SHR3</strain>
    </source>
</reference>
<proteinExistence type="predicted"/>
<dbReference type="EMBL" id="JBHSOG010000047">
    <property type="protein sequence ID" value="MFC5770063.1"/>
    <property type="molecule type" value="Genomic_DNA"/>
</dbReference>
<protein>
    <recommendedName>
        <fullName evidence="3">Transposase</fullName>
    </recommendedName>
</protein>
<evidence type="ECO:0000313" key="1">
    <source>
        <dbReference type="EMBL" id="MFC5770063.1"/>
    </source>
</evidence>